<dbReference type="Gene3D" id="1.25.40.20">
    <property type="entry name" value="Ankyrin repeat-containing domain"/>
    <property type="match status" value="1"/>
</dbReference>
<dbReference type="InterPro" id="IPR036770">
    <property type="entry name" value="Ankyrin_rpt-contain_sf"/>
</dbReference>
<keyword evidence="2" id="KW-1185">Reference proteome</keyword>
<comment type="caution">
    <text evidence="1">The sequence shown here is derived from an EMBL/GenBank/DDBJ whole genome shotgun (WGS) entry which is preliminary data.</text>
</comment>
<sequence length="91" mass="10136">MNAVCQILYLAAMKDKWSVAEVILRKDPSLVRQKISDFGETVLQIATLEGSTGFVRKLMTLMEPDDFELKTNNGNTAFGFAVNLGLKLLKQ</sequence>
<dbReference type="SUPFAM" id="SSF48403">
    <property type="entry name" value="Ankyrin repeat"/>
    <property type="match status" value="1"/>
</dbReference>
<organism evidence="1 2">
    <name type="scientific">Solanum bulbocastanum</name>
    <name type="common">Wild potato</name>
    <dbReference type="NCBI Taxonomy" id="147425"/>
    <lineage>
        <taxon>Eukaryota</taxon>
        <taxon>Viridiplantae</taxon>
        <taxon>Streptophyta</taxon>
        <taxon>Embryophyta</taxon>
        <taxon>Tracheophyta</taxon>
        <taxon>Spermatophyta</taxon>
        <taxon>Magnoliopsida</taxon>
        <taxon>eudicotyledons</taxon>
        <taxon>Gunneridae</taxon>
        <taxon>Pentapetalae</taxon>
        <taxon>asterids</taxon>
        <taxon>lamiids</taxon>
        <taxon>Solanales</taxon>
        <taxon>Solanaceae</taxon>
        <taxon>Solanoideae</taxon>
        <taxon>Solaneae</taxon>
        <taxon>Solanum</taxon>
    </lineage>
</organism>
<accession>A0AAN8U549</accession>
<evidence type="ECO:0000313" key="2">
    <source>
        <dbReference type="Proteomes" id="UP001371456"/>
    </source>
</evidence>
<name>A0AAN8U549_SOLBU</name>
<dbReference type="EMBL" id="JBANQN010000002">
    <property type="protein sequence ID" value="KAK6797041.1"/>
    <property type="molecule type" value="Genomic_DNA"/>
</dbReference>
<proteinExistence type="predicted"/>
<gene>
    <name evidence="1" type="ORF">RDI58_004742</name>
</gene>
<dbReference type="AlphaFoldDB" id="A0AAN8U549"/>
<dbReference type="Proteomes" id="UP001371456">
    <property type="component" value="Unassembled WGS sequence"/>
</dbReference>
<protein>
    <submittedName>
        <fullName evidence="1">Uncharacterized protein</fullName>
    </submittedName>
</protein>
<reference evidence="1 2" key="1">
    <citation type="submission" date="2024-02" db="EMBL/GenBank/DDBJ databases">
        <title>de novo genome assembly of Solanum bulbocastanum strain 11H21.</title>
        <authorList>
            <person name="Hosaka A.J."/>
        </authorList>
    </citation>
    <scope>NUCLEOTIDE SEQUENCE [LARGE SCALE GENOMIC DNA]</scope>
    <source>
        <tissue evidence="1">Young leaves</tissue>
    </source>
</reference>
<evidence type="ECO:0000313" key="1">
    <source>
        <dbReference type="EMBL" id="KAK6797041.1"/>
    </source>
</evidence>